<feature type="non-terminal residue" evidence="1">
    <location>
        <position position="85"/>
    </location>
</feature>
<evidence type="ECO:0000313" key="1">
    <source>
        <dbReference type="EMBL" id="CAG8625622.1"/>
    </source>
</evidence>
<accession>A0ACA9N5N0</accession>
<proteinExistence type="predicted"/>
<protein>
    <submittedName>
        <fullName evidence="1">26058_t:CDS:1</fullName>
    </submittedName>
</protein>
<comment type="caution">
    <text evidence="1">The sequence shown here is derived from an EMBL/GenBank/DDBJ whole genome shotgun (WGS) entry which is preliminary data.</text>
</comment>
<name>A0ACA9N5N0_9GLOM</name>
<organism evidence="1 2">
    <name type="scientific">Racocetra persica</name>
    <dbReference type="NCBI Taxonomy" id="160502"/>
    <lineage>
        <taxon>Eukaryota</taxon>
        <taxon>Fungi</taxon>
        <taxon>Fungi incertae sedis</taxon>
        <taxon>Mucoromycota</taxon>
        <taxon>Glomeromycotina</taxon>
        <taxon>Glomeromycetes</taxon>
        <taxon>Diversisporales</taxon>
        <taxon>Gigasporaceae</taxon>
        <taxon>Racocetra</taxon>
    </lineage>
</organism>
<keyword evidence="2" id="KW-1185">Reference proteome</keyword>
<gene>
    <name evidence="1" type="ORF">RPERSI_LOCUS6895</name>
</gene>
<dbReference type="EMBL" id="CAJVQC010011260">
    <property type="protein sequence ID" value="CAG8625622.1"/>
    <property type="molecule type" value="Genomic_DNA"/>
</dbReference>
<evidence type="ECO:0000313" key="2">
    <source>
        <dbReference type="Proteomes" id="UP000789920"/>
    </source>
</evidence>
<dbReference type="Proteomes" id="UP000789920">
    <property type="component" value="Unassembled WGS sequence"/>
</dbReference>
<sequence length="85" mass="10020">MSHNRRARRAPQEEEDASKLKFGEDFEGEEFLFISEVHLLLQKTPENQKNTPTLMRHKLHKYELVQLANLCCDEVEEAKSLIPRK</sequence>
<reference evidence="1" key="1">
    <citation type="submission" date="2021-06" db="EMBL/GenBank/DDBJ databases">
        <authorList>
            <person name="Kallberg Y."/>
            <person name="Tangrot J."/>
            <person name="Rosling A."/>
        </authorList>
    </citation>
    <scope>NUCLEOTIDE SEQUENCE</scope>
    <source>
        <strain evidence="1">MA461A</strain>
    </source>
</reference>